<protein>
    <submittedName>
        <fullName evidence="1">Uncharacterized protein</fullName>
    </submittedName>
</protein>
<organism evidence="1">
    <name type="scientific">Rhizophora mucronata</name>
    <name type="common">Asiatic mangrove</name>
    <dbReference type="NCBI Taxonomy" id="61149"/>
    <lineage>
        <taxon>Eukaryota</taxon>
        <taxon>Viridiplantae</taxon>
        <taxon>Streptophyta</taxon>
        <taxon>Embryophyta</taxon>
        <taxon>Tracheophyta</taxon>
        <taxon>Spermatophyta</taxon>
        <taxon>Magnoliopsida</taxon>
        <taxon>eudicotyledons</taxon>
        <taxon>Gunneridae</taxon>
        <taxon>Pentapetalae</taxon>
        <taxon>rosids</taxon>
        <taxon>fabids</taxon>
        <taxon>Malpighiales</taxon>
        <taxon>Rhizophoraceae</taxon>
        <taxon>Rhizophora</taxon>
    </lineage>
</organism>
<reference evidence="1" key="1">
    <citation type="submission" date="2018-02" db="EMBL/GenBank/DDBJ databases">
        <title>Rhizophora mucronata_Transcriptome.</title>
        <authorList>
            <person name="Meera S.P."/>
            <person name="Sreeshan A."/>
            <person name="Augustine A."/>
        </authorList>
    </citation>
    <scope>NUCLEOTIDE SEQUENCE</scope>
    <source>
        <tissue evidence="1">Leaf</tissue>
    </source>
</reference>
<dbReference type="AlphaFoldDB" id="A0A2P2PCC8"/>
<dbReference type="EMBL" id="GGEC01071797">
    <property type="protein sequence ID" value="MBX52281.1"/>
    <property type="molecule type" value="Transcribed_RNA"/>
</dbReference>
<evidence type="ECO:0000313" key="1">
    <source>
        <dbReference type="EMBL" id="MBX52281.1"/>
    </source>
</evidence>
<accession>A0A2P2PCC8</accession>
<sequence>MASLLSWILLYLFAWIETVVPLANLEWYLIRDVRNTFFKCFFVKIGDCH</sequence>
<name>A0A2P2PCC8_RHIMU</name>
<proteinExistence type="predicted"/>